<keyword evidence="7" id="KW-1185">Reference proteome</keyword>
<keyword evidence="1 5" id="KW-0169">Cobalamin biosynthesis</keyword>
<dbReference type="PIRSF" id="PIRSF026782">
    <property type="entry name" value="CbiD"/>
    <property type="match status" value="1"/>
</dbReference>
<evidence type="ECO:0000313" key="7">
    <source>
        <dbReference type="Proteomes" id="UP001446205"/>
    </source>
</evidence>
<dbReference type="Pfam" id="PF01888">
    <property type="entry name" value="CbiD"/>
    <property type="match status" value="1"/>
</dbReference>
<accession>A0ABU9D6Q2</accession>
<name>A0ABU9D6Q2_9PROT</name>
<dbReference type="PANTHER" id="PTHR35863:SF1">
    <property type="entry name" value="COBALT-PRECORRIN-5B C(1)-METHYLTRANSFERASE"/>
    <property type="match status" value="1"/>
</dbReference>
<reference evidence="6 7" key="1">
    <citation type="submission" date="2024-04" db="EMBL/GenBank/DDBJ databases">
        <authorList>
            <person name="Abashina T."/>
            <person name="Shaikin A."/>
        </authorList>
    </citation>
    <scope>NUCLEOTIDE SEQUENCE [LARGE SCALE GENOMIC DNA]</scope>
    <source>
        <strain evidence="6 7">AAFK</strain>
    </source>
</reference>
<protein>
    <recommendedName>
        <fullName evidence="5">Cobalt-precorrin-5B C(1)-methyltransferase</fullName>
        <ecNumber evidence="5">2.1.1.195</ecNumber>
    </recommendedName>
    <alternativeName>
        <fullName evidence="5">Cobalt-precorrin-6A synthase</fullName>
    </alternativeName>
</protein>
<comment type="similarity">
    <text evidence="5">Belongs to the CbiD family.</text>
</comment>
<comment type="pathway">
    <text evidence="5">Cofactor biosynthesis; adenosylcobalamin biosynthesis; cob(II)yrinate a,c-diamide from sirohydrochlorin (anaerobic route): step 6/10.</text>
</comment>
<comment type="catalytic activity">
    <reaction evidence="5">
        <text>Co-precorrin-5B + S-adenosyl-L-methionine = Co-precorrin-6A + S-adenosyl-L-homocysteine</text>
        <dbReference type="Rhea" id="RHEA:26285"/>
        <dbReference type="ChEBI" id="CHEBI:57856"/>
        <dbReference type="ChEBI" id="CHEBI:59789"/>
        <dbReference type="ChEBI" id="CHEBI:60063"/>
        <dbReference type="ChEBI" id="CHEBI:60064"/>
        <dbReference type="EC" id="2.1.1.195"/>
    </reaction>
</comment>
<dbReference type="InterPro" id="IPR036074">
    <property type="entry name" value="CbiD_sf"/>
</dbReference>
<dbReference type="GO" id="GO:0032259">
    <property type="term" value="P:methylation"/>
    <property type="evidence" value="ECO:0007669"/>
    <property type="project" value="UniProtKB-KW"/>
</dbReference>
<keyword evidence="3 5" id="KW-0808">Transferase</keyword>
<dbReference type="PANTHER" id="PTHR35863">
    <property type="entry name" value="COBALT-PRECORRIN-5B C(1)-METHYLTRANSFERASE"/>
    <property type="match status" value="1"/>
</dbReference>
<dbReference type="EC" id="2.1.1.195" evidence="5"/>
<dbReference type="NCBIfam" id="TIGR00312">
    <property type="entry name" value="cbiD"/>
    <property type="match status" value="1"/>
</dbReference>
<dbReference type="HAMAP" id="MF_00787">
    <property type="entry name" value="CbiD"/>
    <property type="match status" value="1"/>
</dbReference>
<proteinExistence type="inferred from homology"/>
<keyword evidence="4 5" id="KW-0949">S-adenosyl-L-methionine</keyword>
<dbReference type="Gene3D" id="3.30.2110.10">
    <property type="entry name" value="CbiD-like"/>
    <property type="match status" value="1"/>
</dbReference>
<evidence type="ECO:0000256" key="2">
    <source>
        <dbReference type="ARBA" id="ARBA00022603"/>
    </source>
</evidence>
<dbReference type="Proteomes" id="UP001446205">
    <property type="component" value="Unassembled WGS sequence"/>
</dbReference>
<dbReference type="RefSeq" id="WP_341369702.1">
    <property type="nucleotide sequence ID" value="NZ_JBBPCO010000002.1"/>
</dbReference>
<evidence type="ECO:0000256" key="4">
    <source>
        <dbReference type="ARBA" id="ARBA00022691"/>
    </source>
</evidence>
<comment type="function">
    <text evidence="5">Catalyzes the methylation of C-1 in cobalt-precorrin-5B to form cobalt-precorrin-6A.</text>
</comment>
<evidence type="ECO:0000313" key="6">
    <source>
        <dbReference type="EMBL" id="MEK8088636.1"/>
    </source>
</evidence>
<organism evidence="6 7">
    <name type="scientific">Thermithiobacillus plumbiphilus</name>
    <dbReference type="NCBI Taxonomy" id="1729899"/>
    <lineage>
        <taxon>Bacteria</taxon>
        <taxon>Pseudomonadati</taxon>
        <taxon>Pseudomonadota</taxon>
        <taxon>Acidithiobacillia</taxon>
        <taxon>Acidithiobacillales</taxon>
        <taxon>Thermithiobacillaceae</taxon>
        <taxon>Thermithiobacillus</taxon>
    </lineage>
</organism>
<keyword evidence="2 5" id="KW-0489">Methyltransferase</keyword>
<dbReference type="SUPFAM" id="SSF111342">
    <property type="entry name" value="CbiD-like"/>
    <property type="match status" value="1"/>
</dbReference>
<evidence type="ECO:0000256" key="3">
    <source>
        <dbReference type="ARBA" id="ARBA00022679"/>
    </source>
</evidence>
<sequence length="376" mass="40131">MTRRRPFDLAILAPNGLRRGFSTGSAATAAVKAALLLLLRNERASQVEVSLPDPDHYLLIPIHALRRLGPDCAEAEVIKQAGDDPDVTDGARIVAMVLINQCGDIRFRAGPGVGTVTAPGIRVPVGEPAINPVPRQMMRMAVDEVLAGAMNPGFDLVIGCVDGAEIARKTFNPRLGIVGGISILGTSGIVEPMSMAAWMASIEVYIRVALGDRPTAIAFTPGKIGKAYARDHLRLPAKQVVQIANFVGAALDYTQQTLEEMDFRLDTLWVLGHPGKIAKVLDGVWDTHSGKSGMAMQTVAAVAADCGFAREQVQAIEAANTVENVIEMLRPDPAAPRLWRSIEQRSAELMQARVPAVRQVAVRLFAMNGQAIGAAA</sequence>
<dbReference type="InterPro" id="IPR002748">
    <property type="entry name" value="CbiD"/>
</dbReference>
<dbReference type="EMBL" id="JBBPCO010000002">
    <property type="protein sequence ID" value="MEK8088636.1"/>
    <property type="molecule type" value="Genomic_DNA"/>
</dbReference>
<evidence type="ECO:0000256" key="5">
    <source>
        <dbReference type="HAMAP-Rule" id="MF_00787"/>
    </source>
</evidence>
<comment type="caution">
    <text evidence="6">The sequence shown here is derived from an EMBL/GenBank/DDBJ whole genome shotgun (WGS) entry which is preliminary data.</text>
</comment>
<dbReference type="GO" id="GO:0008168">
    <property type="term" value="F:methyltransferase activity"/>
    <property type="evidence" value="ECO:0007669"/>
    <property type="project" value="UniProtKB-KW"/>
</dbReference>
<evidence type="ECO:0000256" key="1">
    <source>
        <dbReference type="ARBA" id="ARBA00022573"/>
    </source>
</evidence>
<gene>
    <name evidence="5 6" type="primary">cbiD</name>
    <name evidence="6" type="ORF">WOB96_02550</name>
</gene>